<dbReference type="InterPro" id="IPR036737">
    <property type="entry name" value="OmpA-like_sf"/>
</dbReference>
<evidence type="ECO:0000256" key="4">
    <source>
        <dbReference type="ARBA" id="ARBA00022692"/>
    </source>
</evidence>
<dbReference type="SUPFAM" id="SSF103088">
    <property type="entry name" value="OmpA-like"/>
    <property type="match status" value="1"/>
</dbReference>
<dbReference type="Pfam" id="PF13677">
    <property type="entry name" value="MotB_plug"/>
    <property type="match status" value="1"/>
</dbReference>
<keyword evidence="10" id="KW-0969">Cilium</keyword>
<keyword evidence="11" id="KW-1185">Reference proteome</keyword>
<keyword evidence="10" id="KW-0966">Cell projection</keyword>
<dbReference type="RefSeq" id="WP_212506262.1">
    <property type="nucleotide sequence ID" value="NZ_CP060696.1"/>
</dbReference>
<evidence type="ECO:0000256" key="5">
    <source>
        <dbReference type="ARBA" id="ARBA00022989"/>
    </source>
</evidence>
<dbReference type="PANTHER" id="PTHR30329:SF21">
    <property type="entry name" value="LIPOPROTEIN YIAD-RELATED"/>
    <property type="match status" value="1"/>
</dbReference>
<evidence type="ECO:0000256" key="2">
    <source>
        <dbReference type="ARBA" id="ARBA00008914"/>
    </source>
</evidence>
<gene>
    <name evidence="10" type="ORF">H6X83_09530</name>
</gene>
<dbReference type="InterPro" id="IPR006665">
    <property type="entry name" value="OmpA-like"/>
</dbReference>
<evidence type="ECO:0000313" key="10">
    <source>
        <dbReference type="EMBL" id="QNO17193.1"/>
    </source>
</evidence>
<dbReference type="KEGG" id="caml:H6X83_09530"/>
<sequence>MKASKKSPLGEDKSGNGGRWMLTYSDMITLLLALFIVLYSMSSINAKKYQQVSESMHSAFNNTKTSAQGGGGTGQGIGNAVITASSASKGKQSVQSLQSDALGEIYSILNAFVTSNHLQDRIELTKAAEYVQVSMKDRVMFQPDTAVMLPESKPIVKEIEQAIAKVYDRVDHITISGHTADVVEDAQHSDQISWKLSTERAVTVLNSMLDYGLHGSKLSIQGYAHYAPVAPNDTESGRAQNRRVEITIYKNPTKDVASKAASTASAASSSPSSNTDTSSASSNSEAPSSALSSAETSSPESAASVPSGSQSSASK</sequence>
<name>A0A7G9WET1_9FIRM</name>
<feature type="compositionally biased region" description="Low complexity" evidence="8">
    <location>
        <begin position="258"/>
        <end position="315"/>
    </location>
</feature>
<feature type="domain" description="OmpA-like" evidence="9">
    <location>
        <begin position="128"/>
        <end position="252"/>
    </location>
</feature>
<dbReference type="InterPro" id="IPR025713">
    <property type="entry name" value="MotB-like_N_dom"/>
</dbReference>
<dbReference type="InterPro" id="IPR050330">
    <property type="entry name" value="Bact_OuterMem_StrucFunc"/>
</dbReference>
<dbReference type="CDD" id="cd07185">
    <property type="entry name" value="OmpA_C-like"/>
    <property type="match status" value="1"/>
</dbReference>
<evidence type="ECO:0000259" key="9">
    <source>
        <dbReference type="PROSITE" id="PS51123"/>
    </source>
</evidence>
<keyword evidence="6 7" id="KW-0472">Membrane</keyword>
<evidence type="ECO:0000256" key="1">
    <source>
        <dbReference type="ARBA" id="ARBA00004162"/>
    </source>
</evidence>
<keyword evidence="10" id="KW-0282">Flagellum</keyword>
<evidence type="ECO:0000313" key="11">
    <source>
        <dbReference type="Proteomes" id="UP000516046"/>
    </source>
</evidence>
<comment type="similarity">
    <text evidence="2">Belongs to the MotB family.</text>
</comment>
<comment type="subcellular location">
    <subcellularLocation>
        <location evidence="1">Cell membrane</location>
        <topology evidence="1">Single-pass membrane protein</topology>
    </subcellularLocation>
</comment>
<reference evidence="10 11" key="1">
    <citation type="submission" date="2020-08" db="EMBL/GenBank/DDBJ databases">
        <authorList>
            <person name="Ren C."/>
            <person name="Gu Y."/>
            <person name="Xu Y."/>
        </authorList>
    </citation>
    <scope>NUCLEOTIDE SEQUENCE [LARGE SCALE GENOMIC DNA]</scope>
    <source>
        <strain evidence="10 11">LBM18003</strain>
    </source>
</reference>
<keyword evidence="5" id="KW-1133">Transmembrane helix</keyword>
<evidence type="ECO:0000256" key="6">
    <source>
        <dbReference type="ARBA" id="ARBA00023136"/>
    </source>
</evidence>
<evidence type="ECO:0000256" key="3">
    <source>
        <dbReference type="ARBA" id="ARBA00022475"/>
    </source>
</evidence>
<feature type="region of interest" description="Disordered" evidence="8">
    <location>
        <begin position="255"/>
        <end position="315"/>
    </location>
</feature>
<evidence type="ECO:0000256" key="8">
    <source>
        <dbReference type="SAM" id="MobiDB-lite"/>
    </source>
</evidence>
<protein>
    <submittedName>
        <fullName evidence="10">Flagellar motor protein MotB</fullName>
    </submittedName>
</protein>
<dbReference type="Gene3D" id="3.30.1330.60">
    <property type="entry name" value="OmpA-like domain"/>
    <property type="match status" value="1"/>
</dbReference>
<accession>A0A7G9WET1</accession>
<dbReference type="Pfam" id="PF00691">
    <property type="entry name" value="OmpA"/>
    <property type="match status" value="1"/>
</dbReference>
<proteinExistence type="inferred from homology"/>
<dbReference type="Proteomes" id="UP000516046">
    <property type="component" value="Chromosome"/>
</dbReference>
<keyword evidence="3" id="KW-1003">Cell membrane</keyword>
<dbReference type="PANTHER" id="PTHR30329">
    <property type="entry name" value="STATOR ELEMENT OF FLAGELLAR MOTOR COMPLEX"/>
    <property type="match status" value="1"/>
</dbReference>
<dbReference type="EMBL" id="CP060696">
    <property type="protein sequence ID" value="QNO17193.1"/>
    <property type="molecule type" value="Genomic_DNA"/>
</dbReference>
<dbReference type="PROSITE" id="PS51123">
    <property type="entry name" value="OMPA_2"/>
    <property type="match status" value="1"/>
</dbReference>
<dbReference type="GO" id="GO:0005886">
    <property type="term" value="C:plasma membrane"/>
    <property type="evidence" value="ECO:0007669"/>
    <property type="project" value="UniProtKB-SubCell"/>
</dbReference>
<keyword evidence="4" id="KW-0812">Transmembrane</keyword>
<dbReference type="AlphaFoldDB" id="A0A7G9WET1"/>
<organism evidence="10 11">
    <name type="scientific">Caproicibacterium amylolyticum</name>
    <dbReference type="NCBI Taxonomy" id="2766537"/>
    <lineage>
        <taxon>Bacteria</taxon>
        <taxon>Bacillati</taxon>
        <taxon>Bacillota</taxon>
        <taxon>Clostridia</taxon>
        <taxon>Eubacteriales</taxon>
        <taxon>Oscillospiraceae</taxon>
        <taxon>Caproicibacterium</taxon>
    </lineage>
</organism>
<evidence type="ECO:0000256" key="7">
    <source>
        <dbReference type="PROSITE-ProRule" id="PRU00473"/>
    </source>
</evidence>